<organism evidence="1 2">
    <name type="scientific">Amphibalanus amphitrite</name>
    <name type="common">Striped barnacle</name>
    <name type="synonym">Balanus amphitrite</name>
    <dbReference type="NCBI Taxonomy" id="1232801"/>
    <lineage>
        <taxon>Eukaryota</taxon>
        <taxon>Metazoa</taxon>
        <taxon>Ecdysozoa</taxon>
        <taxon>Arthropoda</taxon>
        <taxon>Crustacea</taxon>
        <taxon>Multicrustacea</taxon>
        <taxon>Cirripedia</taxon>
        <taxon>Thoracica</taxon>
        <taxon>Thoracicalcarea</taxon>
        <taxon>Balanomorpha</taxon>
        <taxon>Balanoidea</taxon>
        <taxon>Balanidae</taxon>
        <taxon>Amphibalaninae</taxon>
        <taxon>Amphibalanus</taxon>
    </lineage>
</organism>
<protein>
    <submittedName>
        <fullName evidence="1">Uncharacterized protein</fullName>
    </submittedName>
</protein>
<reference evidence="1 2" key="1">
    <citation type="submission" date="2019-07" db="EMBL/GenBank/DDBJ databases">
        <title>Draft genome assembly of a fouling barnacle, Amphibalanus amphitrite (Darwin, 1854): The first reference genome for Thecostraca.</title>
        <authorList>
            <person name="Kim W."/>
        </authorList>
    </citation>
    <scope>NUCLEOTIDE SEQUENCE [LARGE SCALE GENOMIC DNA]</scope>
    <source>
        <strain evidence="1">SNU_AA5</strain>
        <tissue evidence="1">Soma without cirri and trophi</tissue>
    </source>
</reference>
<dbReference type="Proteomes" id="UP000440578">
    <property type="component" value="Unassembled WGS sequence"/>
</dbReference>
<sequence>MREDDDPCSEMRFIIKGRDFCIDLYGILDVFRLINEMMIRGQSLNLMLWDMTTWWPKVKQVLAAQAENLRE</sequence>
<evidence type="ECO:0000313" key="2">
    <source>
        <dbReference type="Proteomes" id="UP000440578"/>
    </source>
</evidence>
<dbReference type="EMBL" id="VIIS01000802">
    <property type="protein sequence ID" value="KAF0304869.1"/>
    <property type="molecule type" value="Genomic_DNA"/>
</dbReference>
<accession>A0A6A4WHY9</accession>
<gene>
    <name evidence="1" type="ORF">FJT64_023406</name>
</gene>
<comment type="caution">
    <text evidence="1">The sequence shown here is derived from an EMBL/GenBank/DDBJ whole genome shotgun (WGS) entry which is preliminary data.</text>
</comment>
<keyword evidence="2" id="KW-1185">Reference proteome</keyword>
<proteinExistence type="predicted"/>
<dbReference type="AlphaFoldDB" id="A0A6A4WHY9"/>
<name>A0A6A4WHY9_AMPAM</name>
<evidence type="ECO:0000313" key="1">
    <source>
        <dbReference type="EMBL" id="KAF0304869.1"/>
    </source>
</evidence>